<dbReference type="AlphaFoldDB" id="U5QJQ7"/>
<organism evidence="1 2">
    <name type="scientific">Gloeobacter kilaueensis (strain ATCC BAA-2537 / CCAP 1431/1 / ULC 316 / JS1)</name>
    <dbReference type="NCBI Taxonomy" id="1183438"/>
    <lineage>
        <taxon>Bacteria</taxon>
        <taxon>Bacillati</taxon>
        <taxon>Cyanobacteriota</taxon>
        <taxon>Cyanophyceae</taxon>
        <taxon>Gloeobacterales</taxon>
        <taxon>Gloeobacteraceae</taxon>
        <taxon>Gloeobacter</taxon>
    </lineage>
</organism>
<accession>U5QJQ7</accession>
<name>U5QJQ7_GLOK1</name>
<dbReference type="HOGENOM" id="CLU_3153331_0_0_3"/>
<protein>
    <submittedName>
        <fullName evidence="1">Uncharacterized protein</fullName>
    </submittedName>
</protein>
<dbReference type="Proteomes" id="UP000017396">
    <property type="component" value="Chromosome"/>
</dbReference>
<sequence>METFPPLLTAIAALGALISLHEAKQSVRALARAFSKVKSRAARTVQPC</sequence>
<dbReference type="KEGG" id="glj:GKIL_1639"/>
<reference evidence="1 2" key="1">
    <citation type="journal article" date="2013" name="PLoS ONE">
        <title>Cultivation and Complete Genome Sequencing of Gloeobacter kilaueensis sp. nov., from a Lava Cave in Kilauea Caldera, Hawai'i.</title>
        <authorList>
            <person name="Saw J.H."/>
            <person name="Schatz M."/>
            <person name="Brown M.V."/>
            <person name="Kunkel D.D."/>
            <person name="Foster J.S."/>
            <person name="Shick H."/>
            <person name="Christensen S."/>
            <person name="Hou S."/>
            <person name="Wan X."/>
            <person name="Donachie S.P."/>
        </authorList>
    </citation>
    <scope>NUCLEOTIDE SEQUENCE [LARGE SCALE GENOMIC DNA]</scope>
    <source>
        <strain evidence="2">JS</strain>
    </source>
</reference>
<gene>
    <name evidence="1" type="ORF">GKIL_1639</name>
</gene>
<evidence type="ECO:0000313" key="1">
    <source>
        <dbReference type="EMBL" id="AGY57885.1"/>
    </source>
</evidence>
<proteinExistence type="predicted"/>
<dbReference type="EMBL" id="CP003587">
    <property type="protein sequence ID" value="AGY57885.1"/>
    <property type="molecule type" value="Genomic_DNA"/>
</dbReference>
<evidence type="ECO:0000313" key="2">
    <source>
        <dbReference type="Proteomes" id="UP000017396"/>
    </source>
</evidence>
<keyword evidence="2" id="KW-1185">Reference proteome</keyword>
<dbReference type="RefSeq" id="WP_023173000.1">
    <property type="nucleotide sequence ID" value="NC_022600.1"/>
</dbReference>